<dbReference type="Proteomes" id="UP000464013">
    <property type="component" value="Chromosome"/>
</dbReference>
<gene>
    <name evidence="2" type="ORF">EKK97_14060</name>
</gene>
<organism evidence="2 3">
    <name type="scientific">Billgrantia tianxiuensis</name>
    <dbReference type="NCBI Taxonomy" id="2497861"/>
    <lineage>
        <taxon>Bacteria</taxon>
        <taxon>Pseudomonadati</taxon>
        <taxon>Pseudomonadota</taxon>
        <taxon>Gammaproteobacteria</taxon>
        <taxon>Oceanospirillales</taxon>
        <taxon>Halomonadaceae</taxon>
        <taxon>Billgrantia</taxon>
    </lineage>
</organism>
<dbReference type="KEGG" id="htx:EKK97_14060"/>
<dbReference type="Pfam" id="PF22479">
    <property type="entry name" value="Pam3_gp18"/>
    <property type="match status" value="1"/>
</dbReference>
<evidence type="ECO:0000313" key="3">
    <source>
        <dbReference type="Proteomes" id="UP000464013"/>
    </source>
</evidence>
<dbReference type="OrthoDB" id="6469703at2"/>
<proteinExistence type="predicted"/>
<dbReference type="AlphaFoldDB" id="A0A6I6SRX2"/>
<dbReference type="EMBL" id="CP035042">
    <property type="protein sequence ID" value="QHC50490.1"/>
    <property type="molecule type" value="Genomic_DNA"/>
</dbReference>
<sequence>MRYEIPLEQGAYQRMTVTLSERVITLRLRWLHQYGFYAIDILEGGDPITLGRGLHPGINLLAGLNTGLGTLMLEGRQPTLDNLGRRNRLIYEEPADD</sequence>
<protein>
    <recommendedName>
        <fullName evidence="1">Cyanophage baseplate Pam3 plug gp18 domain-containing protein</fullName>
    </recommendedName>
</protein>
<evidence type="ECO:0000259" key="1">
    <source>
        <dbReference type="Pfam" id="PF22479"/>
    </source>
</evidence>
<dbReference type="InterPro" id="IPR054252">
    <property type="entry name" value="Pam3_gp18"/>
</dbReference>
<dbReference type="RefSeq" id="WP_159552794.1">
    <property type="nucleotide sequence ID" value="NZ_CP035042.1"/>
</dbReference>
<keyword evidence="3" id="KW-1185">Reference proteome</keyword>
<accession>A0A6I6SRX2</accession>
<reference evidence="2 3" key="1">
    <citation type="submission" date="2019-01" db="EMBL/GenBank/DDBJ databases">
        <title>Complete genome of a denitifying bacterium Halomons sp. BC-M4-5.</title>
        <authorList>
            <person name="Wang L."/>
            <person name="Shao Z."/>
        </authorList>
    </citation>
    <scope>NUCLEOTIDE SEQUENCE [LARGE SCALE GENOMIC DNA]</scope>
    <source>
        <strain evidence="2 3">BC-M4-5</strain>
    </source>
</reference>
<name>A0A6I6SRX2_9GAMM</name>
<feature type="domain" description="Cyanophage baseplate Pam3 plug gp18" evidence="1">
    <location>
        <begin position="3"/>
        <end position="93"/>
    </location>
</feature>
<evidence type="ECO:0000313" key="2">
    <source>
        <dbReference type="EMBL" id="QHC50490.1"/>
    </source>
</evidence>